<name>A0A2J8VLY8_PONAB</name>
<organism evidence="2">
    <name type="scientific">Pongo abelii</name>
    <name type="common">Sumatran orangutan</name>
    <name type="synonym">Pongo pygmaeus abelii</name>
    <dbReference type="NCBI Taxonomy" id="9601"/>
    <lineage>
        <taxon>Eukaryota</taxon>
        <taxon>Metazoa</taxon>
        <taxon>Chordata</taxon>
        <taxon>Craniata</taxon>
        <taxon>Vertebrata</taxon>
        <taxon>Euteleostomi</taxon>
        <taxon>Mammalia</taxon>
        <taxon>Eutheria</taxon>
        <taxon>Euarchontoglires</taxon>
        <taxon>Primates</taxon>
        <taxon>Haplorrhini</taxon>
        <taxon>Catarrhini</taxon>
        <taxon>Hominidae</taxon>
        <taxon>Pongo</taxon>
    </lineage>
</organism>
<feature type="region of interest" description="Disordered" evidence="1">
    <location>
        <begin position="1"/>
        <end position="32"/>
    </location>
</feature>
<reference evidence="2" key="1">
    <citation type="submission" date="2017-12" db="EMBL/GenBank/DDBJ databases">
        <title>High-resolution comparative analysis of great ape genomes.</title>
        <authorList>
            <person name="Pollen A."/>
            <person name="Hastie A."/>
            <person name="Hormozdiari F."/>
            <person name="Dougherty M."/>
            <person name="Liu R."/>
            <person name="Chaisson M."/>
            <person name="Hoppe E."/>
            <person name="Hill C."/>
            <person name="Pang A."/>
            <person name="Hillier L."/>
            <person name="Baker C."/>
            <person name="Armstrong J."/>
            <person name="Shendure J."/>
            <person name="Paten B."/>
            <person name="Wilson R."/>
            <person name="Chao H."/>
            <person name="Schneider V."/>
            <person name="Ventura M."/>
            <person name="Kronenberg Z."/>
            <person name="Murali S."/>
            <person name="Gordon D."/>
            <person name="Cantsilieris S."/>
            <person name="Munson K."/>
            <person name="Nelson B."/>
            <person name="Raja A."/>
            <person name="Underwood J."/>
            <person name="Diekhans M."/>
            <person name="Fiddes I."/>
            <person name="Haussler D."/>
            <person name="Eichler E."/>
        </authorList>
    </citation>
    <scope>NUCLEOTIDE SEQUENCE [LARGE SCALE GENOMIC DNA]</scope>
    <source>
        <strain evidence="2">Susie</strain>
    </source>
</reference>
<dbReference type="EMBL" id="NDHI03003416">
    <property type="protein sequence ID" value="PNJ58529.1"/>
    <property type="molecule type" value="Genomic_DNA"/>
</dbReference>
<evidence type="ECO:0000313" key="2">
    <source>
        <dbReference type="EMBL" id="PNJ58529.1"/>
    </source>
</evidence>
<feature type="compositionally biased region" description="Basic and acidic residues" evidence="1">
    <location>
        <begin position="1"/>
        <end position="14"/>
    </location>
</feature>
<feature type="region of interest" description="Disordered" evidence="1">
    <location>
        <begin position="48"/>
        <end position="133"/>
    </location>
</feature>
<evidence type="ECO:0000256" key="1">
    <source>
        <dbReference type="SAM" id="MobiDB-lite"/>
    </source>
</evidence>
<feature type="compositionally biased region" description="Pro residues" evidence="1">
    <location>
        <begin position="21"/>
        <end position="30"/>
    </location>
</feature>
<feature type="compositionally biased region" description="Basic residues" evidence="1">
    <location>
        <begin position="101"/>
        <end position="111"/>
    </location>
</feature>
<accession>A0A2J8VLY8</accession>
<dbReference type="AlphaFoldDB" id="A0A2J8VLY8"/>
<protein>
    <submittedName>
        <fullName evidence="2">ERCC3 isoform 6</fullName>
    </submittedName>
</protein>
<comment type="caution">
    <text evidence="2">The sequence shown here is derived from an EMBL/GenBank/DDBJ whole genome shotgun (WGS) entry which is preliminary data.</text>
</comment>
<proteinExistence type="predicted"/>
<gene>
    <name evidence="2" type="ORF">CR201_G0017941</name>
</gene>
<sequence length="133" mass="15276">MGKRDRADRGETWRGHAQPRLPSPALPPALPRSCSRLLRAGRPCWPLPRAPRWDRPLGGRDAGPGRSPANSAWGRRTRRNPGSGTMRMKRMMKRTPLGTTLRKRFPRRRGSRWMSPAPKWMNMEPRTTGCRCR</sequence>